<dbReference type="EMBL" id="MK071979">
    <property type="protein sequence ID" value="AYV75391.1"/>
    <property type="molecule type" value="Genomic_DNA"/>
</dbReference>
<proteinExistence type="predicted"/>
<sequence length="96" mass="10825">MSFYEKVLKDDIVNNVDPSVKSAAIRIEKNLGNVILSGESSYSYTAPDKSFAEQLVEYLPHHPAFESDFKSGVFHASRQTHVTWESVDIDIVPPRK</sequence>
<reference evidence="1" key="1">
    <citation type="submission" date="2018-10" db="EMBL/GenBank/DDBJ databases">
        <title>Hidden diversity of soil giant viruses.</title>
        <authorList>
            <person name="Schulz F."/>
            <person name="Alteio L."/>
            <person name="Goudeau D."/>
            <person name="Ryan E.M."/>
            <person name="Malmstrom R.R."/>
            <person name="Blanchard J."/>
            <person name="Woyke T."/>
        </authorList>
    </citation>
    <scope>NUCLEOTIDE SEQUENCE</scope>
    <source>
        <strain evidence="1">TEV1</strain>
    </source>
</reference>
<name>A0A3G4ZMW9_9VIRU</name>
<accession>A0A3G4ZMW9</accession>
<organism evidence="1">
    <name type="scientific">Terrestrivirus sp</name>
    <dbReference type="NCBI Taxonomy" id="2487775"/>
    <lineage>
        <taxon>Viruses</taxon>
        <taxon>Varidnaviria</taxon>
        <taxon>Bamfordvirae</taxon>
        <taxon>Nucleocytoviricota</taxon>
        <taxon>Megaviricetes</taxon>
        <taxon>Imitervirales</taxon>
        <taxon>Mimiviridae</taxon>
        <taxon>Klosneuvirinae</taxon>
    </lineage>
</organism>
<protein>
    <submittedName>
        <fullName evidence="1">Uncharacterized protein</fullName>
    </submittedName>
</protein>
<evidence type="ECO:0000313" key="1">
    <source>
        <dbReference type="EMBL" id="AYV75391.1"/>
    </source>
</evidence>
<gene>
    <name evidence="1" type="ORF">Terrestrivirus1_265</name>
</gene>